<organism evidence="2 3">
    <name type="scientific">Acetoanaerobium pronyense</name>
    <dbReference type="NCBI Taxonomy" id="1482736"/>
    <lineage>
        <taxon>Bacteria</taxon>
        <taxon>Bacillati</taxon>
        <taxon>Bacillota</taxon>
        <taxon>Clostridia</taxon>
        <taxon>Peptostreptococcales</taxon>
        <taxon>Filifactoraceae</taxon>
        <taxon>Acetoanaerobium</taxon>
    </lineage>
</organism>
<name>A0ABS4KMP1_9FIRM</name>
<keyword evidence="3" id="KW-1185">Reference proteome</keyword>
<reference evidence="2 3" key="1">
    <citation type="submission" date="2021-03" db="EMBL/GenBank/DDBJ databases">
        <title>Genomic Encyclopedia of Type Strains, Phase IV (KMG-IV): sequencing the most valuable type-strain genomes for metagenomic binning, comparative biology and taxonomic classification.</title>
        <authorList>
            <person name="Goeker M."/>
        </authorList>
    </citation>
    <scope>NUCLEOTIDE SEQUENCE [LARGE SCALE GENOMIC DNA]</scope>
    <source>
        <strain evidence="2 3">DSM 27512</strain>
    </source>
</reference>
<accession>A0ABS4KMP1</accession>
<dbReference type="Pfam" id="PF13643">
    <property type="entry name" value="DUF4145"/>
    <property type="match status" value="1"/>
</dbReference>
<protein>
    <recommendedName>
        <fullName evidence="1">DUF4145 domain-containing protein</fullName>
    </recommendedName>
</protein>
<dbReference type="Proteomes" id="UP001314903">
    <property type="component" value="Unassembled WGS sequence"/>
</dbReference>
<evidence type="ECO:0000313" key="2">
    <source>
        <dbReference type="EMBL" id="MBP2029051.1"/>
    </source>
</evidence>
<sequence length="240" mass="27132">MNNYVAPKFNLPAFNCPYCSAFSHMIWYPLVAFTKYRQVPFKFADYGPIPVKIHISVCCNCEGISYWDVDEKNKLDEDSVSMVIDYEKTSAYMILPKESIAPYPHEDMPEDIKLDYLEARSIVNDSPRGASALLRLAIQKLCVHLGGKGKKIDDDIAFLVQNGLSKQIQSALDIVRVVGNNSVHPGKLSNDDIQDSAITLFELVNLIIENQITQPKKIDEMYINLVPESKRKERTDAVSK</sequence>
<proteinExistence type="predicted"/>
<comment type="caution">
    <text evidence="2">The sequence shown here is derived from an EMBL/GenBank/DDBJ whole genome shotgun (WGS) entry which is preliminary data.</text>
</comment>
<evidence type="ECO:0000313" key="3">
    <source>
        <dbReference type="Proteomes" id="UP001314903"/>
    </source>
</evidence>
<feature type="domain" description="DUF4145" evidence="1">
    <location>
        <begin position="118"/>
        <end position="195"/>
    </location>
</feature>
<gene>
    <name evidence="2" type="ORF">J2Z35_002889</name>
</gene>
<evidence type="ECO:0000259" key="1">
    <source>
        <dbReference type="Pfam" id="PF13643"/>
    </source>
</evidence>
<dbReference type="InterPro" id="IPR025285">
    <property type="entry name" value="DUF4145"/>
</dbReference>
<dbReference type="EMBL" id="JAGGLI010000064">
    <property type="protein sequence ID" value="MBP2029051.1"/>
    <property type="molecule type" value="Genomic_DNA"/>
</dbReference>
<dbReference type="RefSeq" id="WP_209662099.1">
    <property type="nucleotide sequence ID" value="NZ_JAGGLI010000064.1"/>
</dbReference>